<keyword evidence="3" id="KW-1185">Reference proteome</keyword>
<dbReference type="OrthoDB" id="9788260at2"/>
<dbReference type="RefSeq" id="WP_110299083.1">
    <property type="nucleotide sequence ID" value="NZ_QJJM01000008.1"/>
</dbReference>
<dbReference type="EMBL" id="QJJM01000008">
    <property type="protein sequence ID" value="PXW74386.1"/>
    <property type="molecule type" value="Genomic_DNA"/>
</dbReference>
<dbReference type="InterPro" id="IPR029058">
    <property type="entry name" value="AB_hydrolase_fold"/>
</dbReference>
<dbReference type="SUPFAM" id="SSF53474">
    <property type="entry name" value="alpha/beta-Hydrolases"/>
    <property type="match status" value="1"/>
</dbReference>
<comment type="caution">
    <text evidence="2">The sequence shown here is derived from an EMBL/GenBank/DDBJ whole genome shotgun (WGS) entry which is preliminary data.</text>
</comment>
<gene>
    <name evidence="2" type="ORF">C7451_10847</name>
</gene>
<dbReference type="Proteomes" id="UP000248014">
    <property type="component" value="Unassembled WGS sequence"/>
</dbReference>
<sequence length="327" mass="36507">MTYQKVTIDRRAIPPGAVESRWNAADGWPLRRIDWMADGPARGSILFMPGRGDIYEKYLETLAHWQAAGWNVTSADWRGQGGSGRMSEHQYVGHINDFSQWIDDIASFWADWVVSRPGPYVVVGHSMGGHLIARAIQEKRITPDAMVLSAPMLGLKGLGLPLSVGHMVTKLMRSFGRPERPAWKVSEKPASPLAIRQTLLTHDNDRYQDELWWWARRPELVMGPASWHWVERAYESIIRMNAPGQWEKLTVPVLLIGTSADQLVDNKAVVAAAGRIPGAELLSFGREARHEVLREVDPIRDRILAAIDDFLARKAPAAQTEKAGAAA</sequence>
<proteinExistence type="predicted"/>
<evidence type="ECO:0000313" key="3">
    <source>
        <dbReference type="Proteomes" id="UP000248014"/>
    </source>
</evidence>
<name>A0A2V3UYA3_9SPHN</name>
<dbReference type="Gene3D" id="3.40.50.1820">
    <property type="entry name" value="alpha/beta hydrolase"/>
    <property type="match status" value="1"/>
</dbReference>
<dbReference type="PANTHER" id="PTHR11614">
    <property type="entry name" value="PHOSPHOLIPASE-RELATED"/>
    <property type="match status" value="1"/>
</dbReference>
<dbReference type="Pfam" id="PF12146">
    <property type="entry name" value="Hydrolase_4"/>
    <property type="match status" value="1"/>
</dbReference>
<dbReference type="AlphaFoldDB" id="A0A2V3UYA3"/>
<evidence type="ECO:0000313" key="2">
    <source>
        <dbReference type="EMBL" id="PXW74386.1"/>
    </source>
</evidence>
<organism evidence="2 3">
    <name type="scientific">Blastomonas natatoria</name>
    <dbReference type="NCBI Taxonomy" id="34015"/>
    <lineage>
        <taxon>Bacteria</taxon>
        <taxon>Pseudomonadati</taxon>
        <taxon>Pseudomonadota</taxon>
        <taxon>Alphaproteobacteria</taxon>
        <taxon>Sphingomonadales</taxon>
        <taxon>Sphingomonadaceae</taxon>
        <taxon>Blastomonas</taxon>
    </lineage>
</organism>
<accession>A0A2V3UYA3</accession>
<dbReference type="InterPro" id="IPR051044">
    <property type="entry name" value="MAG_DAG_Lipase"/>
</dbReference>
<feature type="domain" description="Serine aminopeptidase S33" evidence="1">
    <location>
        <begin position="40"/>
        <end position="297"/>
    </location>
</feature>
<protein>
    <submittedName>
        <fullName evidence="2">Lysophospholipase</fullName>
    </submittedName>
</protein>
<reference evidence="2 3" key="1">
    <citation type="submission" date="2018-05" db="EMBL/GenBank/DDBJ databases">
        <title>Genomic Encyclopedia of Type Strains, Phase IV (KMG-IV): sequencing the most valuable type-strain genomes for metagenomic binning, comparative biology and taxonomic classification.</title>
        <authorList>
            <person name="Goeker M."/>
        </authorList>
    </citation>
    <scope>NUCLEOTIDE SEQUENCE [LARGE SCALE GENOMIC DNA]</scope>
    <source>
        <strain evidence="2 3">DSM 3183</strain>
    </source>
</reference>
<evidence type="ECO:0000259" key="1">
    <source>
        <dbReference type="Pfam" id="PF12146"/>
    </source>
</evidence>
<dbReference type="InterPro" id="IPR022742">
    <property type="entry name" value="Hydrolase_4"/>
</dbReference>